<keyword evidence="6" id="KW-0597">Phosphoprotein</keyword>
<evidence type="ECO:0000256" key="8">
    <source>
        <dbReference type="ARBA" id="ARBA00033440"/>
    </source>
</evidence>
<dbReference type="Proteomes" id="UP000553957">
    <property type="component" value="Unassembled WGS sequence"/>
</dbReference>
<dbReference type="PROSITE" id="PS00455">
    <property type="entry name" value="AMP_BINDING"/>
    <property type="match status" value="2"/>
</dbReference>
<protein>
    <recommendedName>
        <fullName evidence="4">Phenyloxazoline synthase MbtB</fullName>
    </recommendedName>
    <alternativeName>
        <fullName evidence="8">Mycobactin synthetase protein B</fullName>
    </alternativeName>
</protein>
<evidence type="ECO:0000256" key="7">
    <source>
        <dbReference type="ARBA" id="ARBA00022598"/>
    </source>
</evidence>
<dbReference type="GO" id="GO:0016874">
    <property type="term" value="F:ligase activity"/>
    <property type="evidence" value="ECO:0007669"/>
    <property type="project" value="UniProtKB-KW"/>
</dbReference>
<dbReference type="PANTHER" id="PTHR45527">
    <property type="entry name" value="NONRIBOSOMAL PEPTIDE SYNTHETASE"/>
    <property type="match status" value="1"/>
</dbReference>
<reference evidence="10 13" key="2">
    <citation type="submission" date="2020-08" db="EMBL/GenBank/DDBJ databases">
        <title>Sequencing the genomes of 1000 actinobacteria strains.</title>
        <authorList>
            <person name="Klenk H.-P."/>
        </authorList>
    </citation>
    <scope>NUCLEOTIDE SEQUENCE [LARGE SCALE GENOMIC DNA]</scope>
    <source>
        <strain evidence="10 13">DSM 15626</strain>
    </source>
</reference>
<accession>A0A7Y4NZZ5</accession>
<dbReference type="InterPro" id="IPR009081">
    <property type="entry name" value="PP-bd_ACP"/>
</dbReference>
<dbReference type="GO" id="GO:0005737">
    <property type="term" value="C:cytoplasm"/>
    <property type="evidence" value="ECO:0007669"/>
    <property type="project" value="TreeGrafter"/>
</dbReference>
<dbReference type="InterPro" id="IPR020845">
    <property type="entry name" value="AMP-binding_CS"/>
</dbReference>
<dbReference type="CDD" id="cd12114">
    <property type="entry name" value="A_NRPS_TlmIV_like"/>
    <property type="match status" value="1"/>
</dbReference>
<dbReference type="CDD" id="cd19535">
    <property type="entry name" value="Cyc_NRPS"/>
    <property type="match status" value="2"/>
</dbReference>
<dbReference type="SUPFAM" id="SSF56801">
    <property type="entry name" value="Acetyl-CoA synthetase-like"/>
    <property type="match status" value="2"/>
</dbReference>
<dbReference type="PROSITE" id="PS00012">
    <property type="entry name" value="PHOSPHOPANTETHEINE"/>
    <property type="match status" value="1"/>
</dbReference>
<evidence type="ECO:0000256" key="4">
    <source>
        <dbReference type="ARBA" id="ARBA00016743"/>
    </source>
</evidence>
<sequence length="2426" mass="261171">MTENKGGGSKLPDVHEAVAELSARVAAVLEVNAGEIGEHDNLIEHGLDSIGAMRLAGEWRRAGIGVAFTELATEPTLAAWRVLLTNAAQTDREPATPTQAIDESAPFDLALMQHAYWVGRTQGQQLGGVAAHFYDEFDGTGVQPDRLEAAVRQVLARHGMLRVQVLDDGRQQILPESTWPGLTVHDLRDAPDWADRLLGLRTGLSHRQLDIAAGEVLDIQLSLLPDDATRVHVNLDMVAADAISLRVLLADLARCYEGETLPPIGYSFPAYQADRARPGVASARDYWQERLTSLPAAPQLPVATDAVAATTVVRRHRWLDPEALRTLNRWSRRHALTPAMTLAAVFAETLTRWSAEPDFLLNLPLFDREPIHPEVAGLVGDFTSSVLLAWEGSAPGSFADRAQRLQEQFHADAAHTAYSGVEVLRDLSRLRGEQLLAPVVYTSALGLGELFPREVRECFGEASWIISQGPQVWLDAQVTELNGGLLLNWDAREDAFAPGVLDAMFAAHSALIDDLLAGAEAWSQPVATPLPAAQAATRARVNDTFAARTPHRLHDGFFRTAAEQPERIALCWGADGQSTYGAVAAQALAVAGHLVAEGIEPGDLVAVSLPKGPEQVIAVLGVLAAGAAYVPIGIDQPALRKERICTAAGVRIVLDELVHAEPLAAPRAGADLAYVIYTSGSTGEPKGVKLTHAAAMNTIDDLIERFGIGADDRTLAISALDFDLSVFDLFGPLSTGGAVVLPQEAERRDATAWLGLVERHRATVLNCVPALLDLLLTAAEGPVPLRVVLLGGDWVTTDLPGRLAAVAPTARFAGLGGTTETAIHSTIEEVVGGVVPEGWTSVPYGVPLGNVACRVVDHLGRDCPDWVPGELWIGGDGVARGYRGDPERTADRFVILGDRRWYRTGDRARYWPDGRLEFLGRADHQVKVRGHRIELGEIESALTACPGVAQAIAAAVGPRTLGAVVTGAVSPDELRAALAKRLPKAMIPDRLTVLDALPLSANGKVDRAAVTKLLAGLDLGDTAVSAPEGPIETVVATAWSELLAVTGVGRESDFFTLGGDSLLATRLVGKLRTAGLDGVTLSALFERPGLADFCTTLRFGAVEQEAPVTARPAERHEPFAPTDVQRAYWFGRDEGLTLGGTGCHFYREYDVLDLDLPRLEQAVDRLIQRHEMLRAVFDADGNQRILAEVPAFTVELFDGDETELRAAASHQMFDPACWPLFSIRAVRSGRRTRLAVGLDNLILDALSILRFYAELSSLYADPDTRLEPVGLSFRDYVLDLPEPSAQSRTYWSERVADLPPPPRLPLRIDPADIRRPRFTRREFRVDETRWQAITDQARAHGLSPSGVLLAAFAEVLGRWSAAPELTLNLTLFDRREVHPDVGRVLGDFTSLLLVGHRPEPSETWLATARRTQGELWAALDHRDVSAVEVQRDIGRRTGDPGFTVPVVFTSALGVSGCELSTPGALFAEQVWGVSQTPQVWLDHQVTEVAGGISLNWDAVEELFPAGLLDAMFDGYRQMLDWLATADWTTPTPDLLPTAQSAVRQQVNATDGELPDGLLHSGFFGQAARTPDAVALVWGGGELTYSVLAERALSVAGALTERGVQPGDAIAVTLPKGPEQIIAVLGILAAGGTYVPIGVDQPQARRARIHRLAGVWVVIDEASFAKMAGTPLPAPVDVPADQAAYVIFTSGSTGEPKGVEITHRAALNTVADINDRYGVGPADRVLAVSALDFDLSVYDIFGPLAAGAGIVLIEEDARRDARRWFGLVAEHGVTVWNSVPALLDMLMVVAEPDRTNLRVILVSGDWVGLDLPGRARGLWPESRFVAMGGATEASIWSNAFEVGTVDPSWPSIPYGHPLRNQQFRVVDGRGRDCPDWVGGELWIGGSGVAVGYRGAPEQTARQFVADPEGRRWYRTGDLGRYWPDGTLEFLGRVDQQVKLRGHRIELGEIEAALTDHPTVGAAVASVVGSGSARRLAAAVLPSRSPQPGSSAAESASEPTMAFRAVHAEQEAQAVETVLVKLLDRRIEVIPEFEPVLRMWRQWLASRKVLTDDLQEGPEHAAAAARSDFGSSSPYGELIVRSYRRLIERLDDYRSILEGRLDASVLLDDDVLAPARLAASDAGAADVLDAFAADLGPELRIAELGGSGDTARALAERGYDARQVEVHDGWVDAADRWAYDVVIAANSFHRFPDPAHGPALASLLVKPGGRLIGAERTDLTPIAMLTAALLDRAYTGFDPVRRRAGTPMLSGAGWAGHLTASGWRAASSTSVANSFLNRFTADAPLGVIDLERLRAHVAERVPAHMVPELFEVRAWLPLSSNGKVDRAAVARLWPDQAAGADDGEPEGELEQAVAAMWSELLGLNSFGRGWSFFGHGGNSLLATRFVEAVRQRFAIELPLRTVFANPTVAAVAAALEAELGTDVEEGEL</sequence>
<gene>
    <name evidence="10" type="ORF">HNR71_005301</name>
    <name evidence="11" type="ORF">HPO96_09630</name>
</gene>
<dbReference type="GO" id="GO:0043041">
    <property type="term" value="P:amino acid activation for nonribosomal peptide biosynthetic process"/>
    <property type="evidence" value="ECO:0007669"/>
    <property type="project" value="TreeGrafter"/>
</dbReference>
<comment type="caution">
    <text evidence="11">The sequence shown here is derived from an EMBL/GenBank/DDBJ whole genome shotgun (WGS) entry which is preliminary data.</text>
</comment>
<dbReference type="PROSITE" id="PS50075">
    <property type="entry name" value="CARRIER"/>
    <property type="match status" value="3"/>
</dbReference>
<evidence type="ECO:0000313" key="13">
    <source>
        <dbReference type="Proteomes" id="UP000553957"/>
    </source>
</evidence>
<organism evidence="11 12">
    <name type="scientific">Kribbella sandramycini</name>
    <dbReference type="NCBI Taxonomy" id="60450"/>
    <lineage>
        <taxon>Bacteria</taxon>
        <taxon>Bacillati</taxon>
        <taxon>Actinomycetota</taxon>
        <taxon>Actinomycetes</taxon>
        <taxon>Propionibacteriales</taxon>
        <taxon>Kribbellaceae</taxon>
        <taxon>Kribbella</taxon>
    </lineage>
</organism>
<dbReference type="InterPro" id="IPR000873">
    <property type="entry name" value="AMP-dep_synth/lig_dom"/>
</dbReference>
<dbReference type="InterPro" id="IPR001242">
    <property type="entry name" value="Condensation_dom"/>
</dbReference>
<dbReference type="InterPro" id="IPR042099">
    <property type="entry name" value="ANL_N_sf"/>
</dbReference>
<evidence type="ECO:0000259" key="9">
    <source>
        <dbReference type="PROSITE" id="PS50075"/>
    </source>
</evidence>
<dbReference type="InterPro" id="IPR010071">
    <property type="entry name" value="AA_adenyl_dom"/>
</dbReference>
<dbReference type="SMART" id="SM00823">
    <property type="entry name" value="PKS_PP"/>
    <property type="match status" value="3"/>
</dbReference>
<comment type="similarity">
    <text evidence="3">Belongs to the ATP-dependent AMP-binding enzyme family. MbtB subfamily.</text>
</comment>
<feature type="domain" description="Carrier" evidence="9">
    <location>
        <begin position="12"/>
        <end position="88"/>
    </location>
</feature>
<dbReference type="RefSeq" id="WP_171673001.1">
    <property type="nucleotide sequence ID" value="NZ_BAAAGT010000002.1"/>
</dbReference>
<evidence type="ECO:0000256" key="3">
    <source>
        <dbReference type="ARBA" id="ARBA00007380"/>
    </source>
</evidence>
<dbReference type="InterPro" id="IPR023213">
    <property type="entry name" value="CAT-like_dom_sf"/>
</dbReference>
<dbReference type="Gene3D" id="3.30.559.10">
    <property type="entry name" value="Chloramphenicol acetyltransferase-like domain"/>
    <property type="match status" value="2"/>
</dbReference>
<dbReference type="GO" id="GO:0000036">
    <property type="term" value="F:acyl carrier activity"/>
    <property type="evidence" value="ECO:0007669"/>
    <property type="project" value="TreeGrafter"/>
</dbReference>
<dbReference type="Pfam" id="PF00501">
    <property type="entry name" value="AMP-binding"/>
    <property type="match status" value="3"/>
</dbReference>
<reference evidence="11 12" key="1">
    <citation type="submission" date="2020-05" db="EMBL/GenBank/DDBJ databases">
        <title>Genome sequence of Kribbella sandramycini ATCC 39419.</title>
        <authorList>
            <person name="Maclea K.S."/>
            <person name="Fair J.L."/>
        </authorList>
    </citation>
    <scope>NUCLEOTIDE SEQUENCE [LARGE SCALE GENOMIC DNA]</scope>
    <source>
        <strain evidence="11 12">ATCC 39419</strain>
    </source>
</reference>
<dbReference type="InterPro" id="IPR025110">
    <property type="entry name" value="AMP-bd_C"/>
</dbReference>
<dbReference type="FunFam" id="3.30.559.30:FF:000006">
    <property type="entry name" value="Yersiniabactin polyketide/non-ribosomal peptide synthetase"/>
    <property type="match status" value="2"/>
</dbReference>
<name>A0A7Y4NZZ5_9ACTN</name>
<dbReference type="FunFam" id="3.40.50.12780:FF:000012">
    <property type="entry name" value="Non-ribosomal peptide synthetase"/>
    <property type="match status" value="1"/>
</dbReference>
<dbReference type="InterPro" id="IPR020806">
    <property type="entry name" value="PKS_PP-bd"/>
</dbReference>
<dbReference type="Gene3D" id="3.30.300.30">
    <property type="match status" value="3"/>
</dbReference>
<keyword evidence="7" id="KW-0436">Ligase</keyword>
<dbReference type="Gene3D" id="3.30.559.30">
    <property type="entry name" value="Nonribosomal peptide synthetase, condensation domain"/>
    <property type="match status" value="2"/>
</dbReference>
<evidence type="ECO:0000313" key="10">
    <source>
        <dbReference type="EMBL" id="MBB6569664.1"/>
    </source>
</evidence>
<evidence type="ECO:0000256" key="6">
    <source>
        <dbReference type="ARBA" id="ARBA00022553"/>
    </source>
</evidence>
<dbReference type="Proteomes" id="UP000534306">
    <property type="component" value="Unassembled WGS sequence"/>
</dbReference>
<dbReference type="SUPFAM" id="SSF52777">
    <property type="entry name" value="CoA-dependent acyltransferases"/>
    <property type="match status" value="4"/>
</dbReference>
<dbReference type="Pfam" id="PF00668">
    <property type="entry name" value="Condensation"/>
    <property type="match status" value="2"/>
</dbReference>
<dbReference type="Pfam" id="PF13193">
    <property type="entry name" value="AMP-binding_C"/>
    <property type="match status" value="1"/>
</dbReference>
<evidence type="ECO:0000256" key="5">
    <source>
        <dbReference type="ARBA" id="ARBA00022450"/>
    </source>
</evidence>
<dbReference type="PANTHER" id="PTHR45527:SF10">
    <property type="entry name" value="PYOCHELIN SYNTHASE PCHF"/>
    <property type="match status" value="1"/>
</dbReference>
<feature type="domain" description="Carrier" evidence="9">
    <location>
        <begin position="1026"/>
        <end position="1101"/>
    </location>
</feature>
<dbReference type="FunFam" id="3.30.559.10:FF:000023">
    <property type="entry name" value="Non-ribosomal peptide synthetase"/>
    <property type="match status" value="2"/>
</dbReference>
<dbReference type="SUPFAM" id="SSF53335">
    <property type="entry name" value="S-adenosyl-L-methionine-dependent methyltransferases"/>
    <property type="match status" value="1"/>
</dbReference>
<dbReference type="Pfam" id="PF00550">
    <property type="entry name" value="PP-binding"/>
    <property type="match status" value="3"/>
</dbReference>
<comment type="pathway">
    <text evidence="2">Siderophore biosynthesis; mycobactin biosynthesis.</text>
</comment>
<proteinExistence type="inferred from homology"/>
<dbReference type="InterPro" id="IPR057737">
    <property type="entry name" value="Condensation_MtbB-like"/>
</dbReference>
<dbReference type="NCBIfam" id="TIGR01733">
    <property type="entry name" value="AA-adenyl-dom"/>
    <property type="match status" value="2"/>
</dbReference>
<evidence type="ECO:0000256" key="1">
    <source>
        <dbReference type="ARBA" id="ARBA00001957"/>
    </source>
</evidence>
<keyword evidence="12" id="KW-1185">Reference proteome</keyword>
<dbReference type="InterPro" id="IPR006162">
    <property type="entry name" value="Ppantetheine_attach_site"/>
</dbReference>
<dbReference type="SUPFAM" id="SSF47336">
    <property type="entry name" value="ACP-like"/>
    <property type="match status" value="3"/>
</dbReference>
<keyword evidence="5" id="KW-0596">Phosphopantetheine</keyword>
<dbReference type="EMBL" id="JACHKF010000001">
    <property type="protein sequence ID" value="MBB6569664.1"/>
    <property type="molecule type" value="Genomic_DNA"/>
</dbReference>
<dbReference type="Gene3D" id="3.40.50.150">
    <property type="entry name" value="Vaccinia Virus protein VP39"/>
    <property type="match status" value="1"/>
</dbReference>
<dbReference type="GO" id="GO:0044550">
    <property type="term" value="P:secondary metabolite biosynthetic process"/>
    <property type="evidence" value="ECO:0007669"/>
    <property type="project" value="TreeGrafter"/>
</dbReference>
<dbReference type="InterPro" id="IPR045851">
    <property type="entry name" value="AMP-bd_C_sf"/>
</dbReference>
<evidence type="ECO:0000256" key="2">
    <source>
        <dbReference type="ARBA" id="ARBA00005102"/>
    </source>
</evidence>
<evidence type="ECO:0000313" key="12">
    <source>
        <dbReference type="Proteomes" id="UP000534306"/>
    </source>
</evidence>
<dbReference type="GO" id="GO:0031177">
    <property type="term" value="F:phosphopantetheine binding"/>
    <property type="evidence" value="ECO:0007669"/>
    <property type="project" value="InterPro"/>
</dbReference>
<comment type="cofactor">
    <cofactor evidence="1">
        <name>pantetheine 4'-phosphate</name>
        <dbReference type="ChEBI" id="CHEBI:47942"/>
    </cofactor>
</comment>
<feature type="domain" description="Carrier" evidence="9">
    <location>
        <begin position="2342"/>
        <end position="2417"/>
    </location>
</feature>
<dbReference type="InterPro" id="IPR029063">
    <property type="entry name" value="SAM-dependent_MTases_sf"/>
</dbReference>
<dbReference type="EMBL" id="JABJRC010000002">
    <property type="protein sequence ID" value="NOL40504.1"/>
    <property type="molecule type" value="Genomic_DNA"/>
</dbReference>
<dbReference type="Gene3D" id="3.40.50.12780">
    <property type="entry name" value="N-terminal domain of ligase-like"/>
    <property type="match status" value="2"/>
</dbReference>
<evidence type="ECO:0000313" key="11">
    <source>
        <dbReference type="EMBL" id="NOL40504.1"/>
    </source>
</evidence>
<dbReference type="Gene3D" id="1.10.1200.10">
    <property type="entry name" value="ACP-like"/>
    <property type="match status" value="3"/>
</dbReference>
<dbReference type="InterPro" id="IPR036736">
    <property type="entry name" value="ACP-like_sf"/>
</dbReference>